<proteinExistence type="predicted"/>
<name>A0A5B8MXL6_9CHLO</name>
<reference evidence="2 3" key="1">
    <citation type="submission" date="2018-07" db="EMBL/GenBank/DDBJ databases">
        <title>The complete nuclear genome of the prasinophyte Chloropicon primus (CCMP1205).</title>
        <authorList>
            <person name="Pombert J.-F."/>
            <person name="Otis C."/>
            <person name="Turmel M."/>
            <person name="Lemieux C."/>
        </authorList>
    </citation>
    <scope>NUCLEOTIDE SEQUENCE [LARGE SCALE GENOMIC DNA]</scope>
    <source>
        <strain evidence="2 3">CCMP1205</strain>
    </source>
</reference>
<dbReference type="EMBL" id="CP031050">
    <property type="protein sequence ID" value="QDZ25548.1"/>
    <property type="molecule type" value="Genomic_DNA"/>
</dbReference>
<evidence type="ECO:0000256" key="1">
    <source>
        <dbReference type="SAM" id="MobiDB-lite"/>
    </source>
</evidence>
<dbReference type="AlphaFoldDB" id="A0A5B8MXL6"/>
<sequence>MNVSGNNNHRSMLENLDTKGNYEEVPAPAEVRDVQQYIDRVLKIITTTFEYSILHWSKALENDKVKDFLRKTAAVKHILKVYAKKDDTIALLEVGKLIILFSSNATDTRLHQSKPQILTKYLRTVISELKSESEYNPGVHDRGSAFAMKLLRFILQRLTAHVLRATLLPKQAESSMILIVLEIWELMKMGLIFPDYESNIEILSMFAGMLEKWRDVPLKRTLSKEDSSCMHKSLQAMHMLIKRMYEQNPKILESGLYPQVHLDLQNLEKKVHIMCGHWTKLSIVPSTHGKLPPPSVAATNRNDEQMAN</sequence>
<organism evidence="2 3">
    <name type="scientific">Chloropicon primus</name>
    <dbReference type="NCBI Taxonomy" id="1764295"/>
    <lineage>
        <taxon>Eukaryota</taxon>
        <taxon>Viridiplantae</taxon>
        <taxon>Chlorophyta</taxon>
        <taxon>Chloropicophyceae</taxon>
        <taxon>Chloropicales</taxon>
        <taxon>Chloropicaceae</taxon>
        <taxon>Chloropicon</taxon>
    </lineage>
</organism>
<accession>A0A5B8MXL6</accession>
<feature type="region of interest" description="Disordered" evidence="1">
    <location>
        <begin position="289"/>
        <end position="308"/>
    </location>
</feature>
<protein>
    <submittedName>
        <fullName evidence="2">Uncharacterized protein</fullName>
    </submittedName>
</protein>
<evidence type="ECO:0000313" key="2">
    <source>
        <dbReference type="EMBL" id="QDZ25548.1"/>
    </source>
</evidence>
<evidence type="ECO:0000313" key="3">
    <source>
        <dbReference type="Proteomes" id="UP000316726"/>
    </source>
</evidence>
<gene>
    <name evidence="2" type="ORF">A3770_17p80660</name>
</gene>
<keyword evidence="3" id="KW-1185">Reference proteome</keyword>
<dbReference type="Proteomes" id="UP000316726">
    <property type="component" value="Chromosome 17"/>
</dbReference>